<dbReference type="AlphaFoldDB" id="A0AAW1W9Q8"/>
<accession>A0AAW1W9Q8</accession>
<feature type="transmembrane region" description="Helical" evidence="11">
    <location>
        <begin position="225"/>
        <end position="244"/>
    </location>
</feature>
<evidence type="ECO:0000259" key="12">
    <source>
        <dbReference type="Pfam" id="PF00999"/>
    </source>
</evidence>
<evidence type="ECO:0000313" key="16">
    <source>
        <dbReference type="Proteomes" id="UP001457282"/>
    </source>
</evidence>
<dbReference type="GO" id="GO:1902600">
    <property type="term" value="P:proton transmembrane transport"/>
    <property type="evidence" value="ECO:0007669"/>
    <property type="project" value="InterPro"/>
</dbReference>
<keyword evidence="7 11" id="KW-1133">Transmembrane helix</keyword>
<dbReference type="GO" id="GO:0006813">
    <property type="term" value="P:potassium ion transport"/>
    <property type="evidence" value="ECO:0007669"/>
    <property type="project" value="UniProtKB-KW"/>
</dbReference>
<dbReference type="InterPro" id="IPR006153">
    <property type="entry name" value="Cation/H_exchanger_TM"/>
</dbReference>
<dbReference type="Pfam" id="PF23259">
    <property type="entry name" value="CHX17_C"/>
    <property type="match status" value="1"/>
</dbReference>
<evidence type="ECO:0000259" key="13">
    <source>
        <dbReference type="Pfam" id="PF23256"/>
    </source>
</evidence>
<feature type="domain" description="Cation/H(+) antiporter central" evidence="13">
    <location>
        <begin position="486"/>
        <end position="625"/>
    </location>
</feature>
<feature type="transmembrane region" description="Helical" evidence="11">
    <location>
        <begin position="189"/>
        <end position="213"/>
    </location>
</feature>
<gene>
    <name evidence="15" type="ORF">M0R45_029242</name>
</gene>
<dbReference type="InterPro" id="IPR038770">
    <property type="entry name" value="Na+/solute_symporter_sf"/>
</dbReference>
<feature type="transmembrane region" description="Helical" evidence="11">
    <location>
        <begin position="407"/>
        <end position="429"/>
    </location>
</feature>
<dbReference type="GO" id="GO:0015297">
    <property type="term" value="F:antiporter activity"/>
    <property type="evidence" value="ECO:0007669"/>
    <property type="project" value="UniProtKB-KW"/>
</dbReference>
<dbReference type="Pfam" id="PF23256">
    <property type="entry name" value="CHX17_2nd"/>
    <property type="match status" value="1"/>
</dbReference>
<dbReference type="InterPro" id="IPR057290">
    <property type="entry name" value="CHX17_C"/>
</dbReference>
<dbReference type="GO" id="GO:0016020">
    <property type="term" value="C:membrane"/>
    <property type="evidence" value="ECO:0007669"/>
    <property type="project" value="UniProtKB-SubCell"/>
</dbReference>
<evidence type="ECO:0000256" key="10">
    <source>
        <dbReference type="ARBA" id="ARBA00038341"/>
    </source>
</evidence>
<feature type="transmembrane region" description="Helical" evidence="11">
    <location>
        <begin position="119"/>
        <end position="141"/>
    </location>
</feature>
<reference evidence="15 16" key="1">
    <citation type="journal article" date="2023" name="G3 (Bethesda)">
        <title>A chromosome-length genome assembly and annotation of blackberry (Rubus argutus, cv. 'Hillquist').</title>
        <authorList>
            <person name="Bruna T."/>
            <person name="Aryal R."/>
            <person name="Dudchenko O."/>
            <person name="Sargent D.J."/>
            <person name="Mead D."/>
            <person name="Buti M."/>
            <person name="Cavallini A."/>
            <person name="Hytonen T."/>
            <person name="Andres J."/>
            <person name="Pham M."/>
            <person name="Weisz D."/>
            <person name="Mascagni F."/>
            <person name="Usai G."/>
            <person name="Natali L."/>
            <person name="Bassil N."/>
            <person name="Fernandez G.E."/>
            <person name="Lomsadze A."/>
            <person name="Armour M."/>
            <person name="Olukolu B."/>
            <person name="Poorten T."/>
            <person name="Britton C."/>
            <person name="Davik J."/>
            <person name="Ashrafi H."/>
            <person name="Aiden E.L."/>
            <person name="Borodovsky M."/>
            <person name="Worthington M."/>
        </authorList>
    </citation>
    <scope>NUCLEOTIDE SEQUENCE [LARGE SCALE GENOMIC DNA]</scope>
    <source>
        <strain evidence="15">PI 553951</strain>
    </source>
</reference>
<keyword evidence="8" id="KW-0406">Ion transport</keyword>
<comment type="similarity">
    <text evidence="10">Belongs to the monovalent cation:proton antiporter 2 (CPA2) transporter (TC 2.A.37) family. CHX (TC 2.A.37.4) subfamily.</text>
</comment>
<feature type="transmembrane region" description="Helical" evidence="11">
    <location>
        <begin position="265"/>
        <end position="295"/>
    </location>
</feature>
<evidence type="ECO:0000256" key="5">
    <source>
        <dbReference type="ARBA" id="ARBA00022692"/>
    </source>
</evidence>
<evidence type="ECO:0000259" key="14">
    <source>
        <dbReference type="Pfam" id="PF23259"/>
    </source>
</evidence>
<feature type="transmembrane region" description="Helical" evidence="11">
    <location>
        <begin position="90"/>
        <end position="107"/>
    </location>
</feature>
<protein>
    <recommendedName>
        <fullName evidence="17">Cation/H+ exchanger domain-containing protein</fullName>
    </recommendedName>
</protein>
<evidence type="ECO:0000256" key="6">
    <source>
        <dbReference type="ARBA" id="ARBA00022958"/>
    </source>
</evidence>
<name>A0AAW1W9Q8_RUBAR</name>
<evidence type="ECO:0000256" key="11">
    <source>
        <dbReference type="SAM" id="Phobius"/>
    </source>
</evidence>
<evidence type="ECO:0000256" key="2">
    <source>
        <dbReference type="ARBA" id="ARBA00022448"/>
    </source>
</evidence>
<sequence>MMNITSIKTASNGLWQADNPLNFAFPLLIVQTTLIIFVSRFLAFLLKPLRQPKVIAEIVGGILLGPSAFGRNKEYMLKIFPSWSTPILESVASIGLLFFLFLVGLELDLSSIRRSGRSAFGIALAGITLPFLCGIGVAFIFRKTIDGADKVGFTQFLVFMGVALSITAFPVLARILAELKLLTTRIGETAMAAAAFNDVAAWILLALAVALAGDGDGGHNKSPLISIWVLLSGVAFVVFMMVVVRPAMKWVASRCTPEQDVVDEAYICLTLAGVMVSGFMTDLIGIHSIFGAFVFGLTIPKGEFADRLIERIEDFVSGLLLPLYFASSGLKTDVAKIRGGGAWGLLVLVITTACSGKILGTFAVAMMSMIPAREALTLGVLMNTKGLVELIVLNIGKEKKVLNDESFAILVLMALFTTFITSPVVMALYKPARGISIRTHRKLCGLSSADHALKDELRILACVHGPNNAPSLVCLIDSIRSSQKSQLKLFLMHLVELTERSSSIIMFQRARKNGFPFFNRMPRGEWHDRIDGAFQAYSQLGRVMVRPTTAVSALSTMYEDICHVAEDKRAAMIILPFHKQWRCEGDHDHEKREINVGHGWRGVNQRVLQNAPCSVAVLVDRGFGSVGAKKQEPGTFVAQRICIVFFGGPDDREALELGGRMAEHPAVKVKVVRFVEQDGLESNEPHRLMLKPSLTKSTDSSYSFSTAKMDRDREKELDEAAVAEFRSKWVDDGVAEYTEEVAAGNIADGVLAIGRSGDQDLIIVGKGRFPSSMVAGLADRQAELAELGPIGDILASSGHDLVSSVLVIQQHDVAHAVEAPVSKIVHGAYDKFTPDESSSVHA</sequence>
<feature type="transmembrane region" description="Helical" evidence="11">
    <location>
        <begin position="342"/>
        <end position="370"/>
    </location>
</feature>
<comment type="subcellular location">
    <subcellularLocation>
        <location evidence="1">Membrane</location>
        <topology evidence="1">Multi-pass membrane protein</topology>
    </subcellularLocation>
</comment>
<proteinExistence type="inferred from homology"/>
<evidence type="ECO:0000256" key="7">
    <source>
        <dbReference type="ARBA" id="ARBA00022989"/>
    </source>
</evidence>
<dbReference type="EMBL" id="JBEDUW010000006">
    <property type="protein sequence ID" value="KAK9920695.1"/>
    <property type="molecule type" value="Genomic_DNA"/>
</dbReference>
<dbReference type="InterPro" id="IPR057291">
    <property type="entry name" value="CHX17_2nd"/>
</dbReference>
<keyword evidence="2" id="KW-0813">Transport</keyword>
<comment type="caution">
    <text evidence="15">The sequence shown here is derived from an EMBL/GenBank/DDBJ whole genome shotgun (WGS) entry which is preliminary data.</text>
</comment>
<keyword evidence="6" id="KW-0630">Potassium</keyword>
<dbReference type="GO" id="GO:0012505">
    <property type="term" value="C:endomembrane system"/>
    <property type="evidence" value="ECO:0007669"/>
    <property type="project" value="TreeGrafter"/>
</dbReference>
<feature type="transmembrane region" description="Helical" evidence="11">
    <location>
        <begin position="153"/>
        <end position="177"/>
    </location>
</feature>
<evidence type="ECO:0000256" key="4">
    <source>
        <dbReference type="ARBA" id="ARBA00022538"/>
    </source>
</evidence>
<keyword evidence="16" id="KW-1185">Reference proteome</keyword>
<dbReference type="FunFam" id="1.20.1530.20:FF:000003">
    <property type="entry name" value="Cation/H(+) antiporter 15"/>
    <property type="match status" value="1"/>
</dbReference>
<dbReference type="Gene3D" id="3.40.50.12370">
    <property type="match status" value="1"/>
</dbReference>
<keyword evidence="5 11" id="KW-0812">Transmembrane</keyword>
<evidence type="ECO:0000256" key="1">
    <source>
        <dbReference type="ARBA" id="ARBA00004141"/>
    </source>
</evidence>
<dbReference type="InterPro" id="IPR050794">
    <property type="entry name" value="CPA2_transporter"/>
</dbReference>
<keyword evidence="3" id="KW-0050">Antiport</keyword>
<evidence type="ECO:0008006" key="17">
    <source>
        <dbReference type="Google" id="ProtNLM"/>
    </source>
</evidence>
<dbReference type="Pfam" id="PF00999">
    <property type="entry name" value="Na_H_Exchanger"/>
    <property type="match status" value="1"/>
</dbReference>
<dbReference type="Proteomes" id="UP001457282">
    <property type="component" value="Unassembled WGS sequence"/>
</dbReference>
<dbReference type="Gene3D" id="1.20.1530.20">
    <property type="match status" value="1"/>
</dbReference>
<evidence type="ECO:0000256" key="3">
    <source>
        <dbReference type="ARBA" id="ARBA00022449"/>
    </source>
</evidence>
<feature type="domain" description="Cation/H(+) antiporter C-terminal" evidence="14">
    <location>
        <begin position="641"/>
        <end position="811"/>
    </location>
</feature>
<keyword evidence="9 11" id="KW-0472">Membrane</keyword>
<evidence type="ECO:0000256" key="9">
    <source>
        <dbReference type="ARBA" id="ARBA00023136"/>
    </source>
</evidence>
<feature type="transmembrane region" description="Helical" evidence="11">
    <location>
        <begin position="23"/>
        <end position="42"/>
    </location>
</feature>
<keyword evidence="4" id="KW-0633">Potassium transport</keyword>
<dbReference type="PANTHER" id="PTHR32468:SF0">
    <property type="entry name" value="K(+)_H(+) ANTIPORTER 1"/>
    <property type="match status" value="1"/>
</dbReference>
<organism evidence="15 16">
    <name type="scientific">Rubus argutus</name>
    <name type="common">Southern blackberry</name>
    <dbReference type="NCBI Taxonomy" id="59490"/>
    <lineage>
        <taxon>Eukaryota</taxon>
        <taxon>Viridiplantae</taxon>
        <taxon>Streptophyta</taxon>
        <taxon>Embryophyta</taxon>
        <taxon>Tracheophyta</taxon>
        <taxon>Spermatophyta</taxon>
        <taxon>Magnoliopsida</taxon>
        <taxon>eudicotyledons</taxon>
        <taxon>Gunneridae</taxon>
        <taxon>Pentapetalae</taxon>
        <taxon>rosids</taxon>
        <taxon>fabids</taxon>
        <taxon>Rosales</taxon>
        <taxon>Rosaceae</taxon>
        <taxon>Rosoideae</taxon>
        <taxon>Rosoideae incertae sedis</taxon>
        <taxon>Rubus</taxon>
    </lineage>
</organism>
<evidence type="ECO:0000256" key="8">
    <source>
        <dbReference type="ARBA" id="ARBA00023065"/>
    </source>
</evidence>
<dbReference type="GO" id="GO:0006885">
    <property type="term" value="P:regulation of pH"/>
    <property type="evidence" value="ECO:0007669"/>
    <property type="project" value="TreeGrafter"/>
</dbReference>
<feature type="domain" description="Cation/H+ exchanger transmembrane" evidence="12">
    <location>
        <begin position="37"/>
        <end position="425"/>
    </location>
</feature>
<evidence type="ECO:0000313" key="15">
    <source>
        <dbReference type="EMBL" id="KAK9920695.1"/>
    </source>
</evidence>
<dbReference type="PANTHER" id="PTHR32468">
    <property type="entry name" value="CATION/H + ANTIPORTER"/>
    <property type="match status" value="1"/>
</dbReference>